<proteinExistence type="predicted"/>
<reference evidence="2" key="1">
    <citation type="submission" date="2022-09" db="EMBL/GenBank/DDBJ databases">
        <authorList>
            <person name="Yuan C."/>
            <person name="Ke Z."/>
        </authorList>
    </citation>
    <scope>NUCLEOTIDE SEQUENCE</scope>
    <source>
        <strain evidence="2">LB-8</strain>
    </source>
</reference>
<evidence type="ECO:0000313" key="2">
    <source>
        <dbReference type="EMBL" id="MCU7551392.1"/>
    </source>
</evidence>
<comment type="caution">
    <text evidence="2">The sequence shown here is derived from an EMBL/GenBank/DDBJ whole genome shotgun (WGS) entry which is preliminary data.</text>
</comment>
<accession>A0A9X3BIH9</accession>
<protein>
    <submittedName>
        <fullName evidence="2">DUF695 domain-containing protein</fullName>
    </submittedName>
</protein>
<dbReference type="InterPro" id="IPR016097">
    <property type="entry name" value="DUF695"/>
</dbReference>
<keyword evidence="3" id="KW-1185">Reference proteome</keyword>
<organism evidence="2 3">
    <name type="scientific">Paraflavisolibacter caeni</name>
    <dbReference type="NCBI Taxonomy" id="2982496"/>
    <lineage>
        <taxon>Bacteria</taxon>
        <taxon>Pseudomonadati</taxon>
        <taxon>Bacteroidota</taxon>
        <taxon>Chitinophagia</taxon>
        <taxon>Chitinophagales</taxon>
        <taxon>Chitinophagaceae</taxon>
        <taxon>Paraflavisolibacter</taxon>
    </lineage>
</organism>
<evidence type="ECO:0000313" key="3">
    <source>
        <dbReference type="Proteomes" id="UP001155483"/>
    </source>
</evidence>
<reference evidence="2" key="2">
    <citation type="submission" date="2023-04" db="EMBL/GenBank/DDBJ databases">
        <title>Paracnuella aquatica gen. nov., sp. nov., a member of the family Chitinophagaceae isolated from a hot spring.</title>
        <authorList>
            <person name="Wang C."/>
        </authorList>
    </citation>
    <scope>NUCLEOTIDE SEQUENCE</scope>
    <source>
        <strain evidence="2">LB-8</strain>
    </source>
</reference>
<name>A0A9X3BIH9_9BACT</name>
<dbReference type="RefSeq" id="WP_279298831.1">
    <property type="nucleotide sequence ID" value="NZ_JAOTIF010000020.1"/>
</dbReference>
<dbReference type="EMBL" id="JAOTIF010000020">
    <property type="protein sequence ID" value="MCU7551392.1"/>
    <property type="molecule type" value="Genomic_DNA"/>
</dbReference>
<feature type="domain" description="DUF695" evidence="1">
    <location>
        <begin position="66"/>
        <end position="177"/>
    </location>
</feature>
<evidence type="ECO:0000259" key="1">
    <source>
        <dbReference type="Pfam" id="PF05117"/>
    </source>
</evidence>
<dbReference type="AlphaFoldDB" id="A0A9X3BIH9"/>
<dbReference type="Pfam" id="PF05117">
    <property type="entry name" value="DUF695"/>
    <property type="match status" value="1"/>
</dbReference>
<sequence length="182" mass="21630">MPSTGRDNAKKDLIPIGKLKNYLKWRQKEFIEKYEDVWYDEEYPEYCEIKAGHEIGVPLNATIDADLLRWDCKASHPWILIVEVQYDKGKNNGMSEKEILRLLMEIESCIFDELKDNEGYALIGRQFAGGLIQTYLACKEFRKPSKILYKVQSDFKEKLSITFEIIKDKRWRTFDHFKLFFK</sequence>
<gene>
    <name evidence="2" type="ORF">OCK74_19880</name>
</gene>
<dbReference type="Proteomes" id="UP001155483">
    <property type="component" value="Unassembled WGS sequence"/>
</dbReference>